<protein>
    <recommendedName>
        <fullName evidence="7">Ferrochelatase</fullName>
        <ecNumber evidence="7">4.98.1.1</ecNumber>
    </recommendedName>
    <alternativeName>
        <fullName evidence="7">Heme synthase</fullName>
    </alternativeName>
    <alternativeName>
        <fullName evidence="7">Protoheme ferro-lyase</fullName>
    </alternativeName>
</protein>
<keyword evidence="4 7" id="KW-0456">Lyase</keyword>
<keyword evidence="10" id="KW-1185">Reference proteome</keyword>
<organism evidence="9 10">
    <name type="scientific">Rubinisphaera italica</name>
    <dbReference type="NCBI Taxonomy" id="2527969"/>
    <lineage>
        <taxon>Bacteria</taxon>
        <taxon>Pseudomonadati</taxon>
        <taxon>Planctomycetota</taxon>
        <taxon>Planctomycetia</taxon>
        <taxon>Planctomycetales</taxon>
        <taxon>Planctomycetaceae</taxon>
        <taxon>Rubinisphaera</taxon>
    </lineage>
</organism>
<evidence type="ECO:0000256" key="8">
    <source>
        <dbReference type="RuleBase" id="RU004185"/>
    </source>
</evidence>
<keyword evidence="7" id="KW-0963">Cytoplasm</keyword>
<keyword evidence="5 7" id="KW-0627">Porphyrin biosynthesis</keyword>
<proteinExistence type="inferred from homology"/>
<dbReference type="PANTHER" id="PTHR11108:SF1">
    <property type="entry name" value="FERROCHELATASE, MITOCHONDRIAL"/>
    <property type="match status" value="1"/>
</dbReference>
<evidence type="ECO:0000256" key="5">
    <source>
        <dbReference type="ARBA" id="ARBA00023244"/>
    </source>
</evidence>
<name>A0A5C5XMF5_9PLAN</name>
<sequence>MASQINQVNNYDALLLVSFGGPEGMDDVIPFLENVLRGRNVPRERMMEVAHHYEMFGGVSPINQQMRYLLDALKPALKEAGIDLPVYWGNRNWTPYLTDEIQQMAADGVESALALMVSAYSSYSGCRQYRENVYKACDQVESGAAPHFDKLRVFYNHPLFISANLDRLQSAIAALPEDQRENVRIAYTAHSLPMSMAQSCDYVKQLEETARLISEQAGLRDDQWDLVYQSRSGRPQDPWLEPDILDHLETLKKSGHEAVVIAPIGFLSDHMEVVFDLDVEARDYCQEHNLHLSRAKTVGIHPDFIAMLVELIRERLDPSVPKRAIGKYPPNHDVCPANCCPAAMRPASAVK</sequence>
<reference evidence="9 10" key="1">
    <citation type="submission" date="2019-02" db="EMBL/GenBank/DDBJ databases">
        <title>Deep-cultivation of Planctomycetes and their phenomic and genomic characterization uncovers novel biology.</title>
        <authorList>
            <person name="Wiegand S."/>
            <person name="Jogler M."/>
            <person name="Boedeker C."/>
            <person name="Pinto D."/>
            <person name="Vollmers J."/>
            <person name="Rivas-Marin E."/>
            <person name="Kohn T."/>
            <person name="Peeters S.H."/>
            <person name="Heuer A."/>
            <person name="Rast P."/>
            <person name="Oberbeckmann S."/>
            <person name="Bunk B."/>
            <person name="Jeske O."/>
            <person name="Meyerdierks A."/>
            <person name="Storesund J.E."/>
            <person name="Kallscheuer N."/>
            <person name="Luecker S."/>
            <person name="Lage O.M."/>
            <person name="Pohl T."/>
            <person name="Merkel B.J."/>
            <person name="Hornburger P."/>
            <person name="Mueller R.-W."/>
            <person name="Bruemmer F."/>
            <person name="Labrenz M."/>
            <person name="Spormann A.M."/>
            <person name="Op Den Camp H."/>
            <person name="Overmann J."/>
            <person name="Amann R."/>
            <person name="Jetten M.S.M."/>
            <person name="Mascher T."/>
            <person name="Medema M.H."/>
            <person name="Devos D.P."/>
            <person name="Kaster A.-K."/>
            <person name="Ovreas L."/>
            <person name="Rohde M."/>
            <person name="Galperin M.Y."/>
            <person name="Jogler C."/>
        </authorList>
    </citation>
    <scope>NUCLEOTIDE SEQUENCE [LARGE SCALE GENOMIC DNA]</scope>
    <source>
        <strain evidence="9 10">Pan54</strain>
    </source>
</reference>
<keyword evidence="7" id="KW-0479">Metal-binding</keyword>
<dbReference type="GO" id="GO:0004325">
    <property type="term" value="F:ferrochelatase activity"/>
    <property type="evidence" value="ECO:0007669"/>
    <property type="project" value="UniProtKB-UniRule"/>
</dbReference>
<dbReference type="HAMAP" id="MF_00323">
    <property type="entry name" value="Ferrochelatase"/>
    <property type="match status" value="1"/>
</dbReference>
<evidence type="ECO:0000256" key="6">
    <source>
        <dbReference type="ARBA" id="ARBA00024536"/>
    </source>
</evidence>
<keyword evidence="2 7" id="KW-0408">Iron</keyword>
<dbReference type="AlphaFoldDB" id="A0A5C5XMF5"/>
<dbReference type="GO" id="GO:0005737">
    <property type="term" value="C:cytoplasm"/>
    <property type="evidence" value="ECO:0007669"/>
    <property type="project" value="UniProtKB-SubCell"/>
</dbReference>
<dbReference type="GO" id="GO:0046872">
    <property type="term" value="F:metal ion binding"/>
    <property type="evidence" value="ECO:0007669"/>
    <property type="project" value="UniProtKB-KW"/>
</dbReference>
<evidence type="ECO:0000313" key="10">
    <source>
        <dbReference type="Proteomes" id="UP000316095"/>
    </source>
</evidence>
<gene>
    <name evidence="7 9" type="primary">hemH</name>
    <name evidence="9" type="ORF">Pan54_40380</name>
</gene>
<dbReference type="InterPro" id="IPR033644">
    <property type="entry name" value="Ferrochelatase_C"/>
</dbReference>
<evidence type="ECO:0000256" key="1">
    <source>
        <dbReference type="ARBA" id="ARBA00007718"/>
    </source>
</evidence>
<dbReference type="InterPro" id="IPR001015">
    <property type="entry name" value="Ferrochelatase"/>
</dbReference>
<dbReference type="CDD" id="cd00419">
    <property type="entry name" value="Ferrochelatase_C"/>
    <property type="match status" value="1"/>
</dbReference>
<feature type="binding site" evidence="7">
    <location>
        <position position="272"/>
    </location>
    <ligand>
        <name>Fe(2+)</name>
        <dbReference type="ChEBI" id="CHEBI:29033"/>
    </ligand>
</feature>
<dbReference type="Proteomes" id="UP000316095">
    <property type="component" value="Unassembled WGS sequence"/>
</dbReference>
<comment type="function">
    <text evidence="7">Catalyzes the ferrous insertion into protoporphyrin IX.</text>
</comment>
<dbReference type="EC" id="4.98.1.1" evidence="7"/>
<evidence type="ECO:0000256" key="7">
    <source>
        <dbReference type="HAMAP-Rule" id="MF_00323"/>
    </source>
</evidence>
<evidence type="ECO:0000313" key="9">
    <source>
        <dbReference type="EMBL" id="TWT63285.1"/>
    </source>
</evidence>
<keyword evidence="3 7" id="KW-0350">Heme biosynthesis</keyword>
<comment type="caution">
    <text evidence="9">The sequence shown here is derived from an EMBL/GenBank/DDBJ whole genome shotgun (WGS) entry which is preliminary data.</text>
</comment>
<evidence type="ECO:0000256" key="2">
    <source>
        <dbReference type="ARBA" id="ARBA00023004"/>
    </source>
</evidence>
<evidence type="ECO:0000256" key="3">
    <source>
        <dbReference type="ARBA" id="ARBA00023133"/>
    </source>
</evidence>
<dbReference type="CDD" id="cd03411">
    <property type="entry name" value="Ferrochelatase_N"/>
    <property type="match status" value="1"/>
</dbReference>
<dbReference type="GO" id="GO:0006783">
    <property type="term" value="P:heme biosynthetic process"/>
    <property type="evidence" value="ECO:0007669"/>
    <property type="project" value="UniProtKB-UniRule"/>
</dbReference>
<dbReference type="NCBIfam" id="TIGR00109">
    <property type="entry name" value="hemH"/>
    <property type="match status" value="1"/>
</dbReference>
<comment type="subcellular location">
    <subcellularLocation>
        <location evidence="7">Cytoplasm</location>
    </subcellularLocation>
</comment>
<dbReference type="PANTHER" id="PTHR11108">
    <property type="entry name" value="FERROCHELATASE"/>
    <property type="match status" value="1"/>
</dbReference>
<evidence type="ECO:0000256" key="4">
    <source>
        <dbReference type="ARBA" id="ARBA00023239"/>
    </source>
</evidence>
<dbReference type="UniPathway" id="UPA00252">
    <property type="reaction ID" value="UER00325"/>
</dbReference>
<dbReference type="SUPFAM" id="SSF53800">
    <property type="entry name" value="Chelatase"/>
    <property type="match status" value="1"/>
</dbReference>
<feature type="binding site" evidence="7">
    <location>
        <position position="190"/>
    </location>
    <ligand>
        <name>Fe(2+)</name>
        <dbReference type="ChEBI" id="CHEBI:29033"/>
    </ligand>
</feature>
<comment type="similarity">
    <text evidence="1 7 8">Belongs to the ferrochelatase family.</text>
</comment>
<comment type="catalytic activity">
    <reaction evidence="7">
        <text>heme b + 2 H(+) = protoporphyrin IX + Fe(2+)</text>
        <dbReference type="Rhea" id="RHEA:22584"/>
        <dbReference type="ChEBI" id="CHEBI:15378"/>
        <dbReference type="ChEBI" id="CHEBI:29033"/>
        <dbReference type="ChEBI" id="CHEBI:57306"/>
        <dbReference type="ChEBI" id="CHEBI:60344"/>
        <dbReference type="EC" id="4.98.1.1"/>
    </reaction>
</comment>
<dbReference type="NCBIfam" id="NF000689">
    <property type="entry name" value="PRK00035.2-1"/>
    <property type="match status" value="1"/>
</dbReference>
<accession>A0A5C5XMF5</accession>
<dbReference type="EMBL" id="SJPG01000001">
    <property type="protein sequence ID" value="TWT63285.1"/>
    <property type="molecule type" value="Genomic_DNA"/>
</dbReference>
<comment type="catalytic activity">
    <reaction evidence="6">
        <text>Fe-coproporphyrin III + 2 H(+) = coproporphyrin III + Fe(2+)</text>
        <dbReference type="Rhea" id="RHEA:49572"/>
        <dbReference type="ChEBI" id="CHEBI:15378"/>
        <dbReference type="ChEBI" id="CHEBI:29033"/>
        <dbReference type="ChEBI" id="CHEBI:68438"/>
        <dbReference type="ChEBI" id="CHEBI:131725"/>
        <dbReference type="EC" id="4.99.1.9"/>
    </reaction>
    <physiologicalReaction direction="right-to-left" evidence="6">
        <dbReference type="Rhea" id="RHEA:49574"/>
    </physiologicalReaction>
</comment>
<dbReference type="InterPro" id="IPR033659">
    <property type="entry name" value="Ferrochelatase_N"/>
</dbReference>
<dbReference type="Pfam" id="PF00762">
    <property type="entry name" value="Ferrochelatase"/>
    <property type="match status" value="1"/>
</dbReference>
<comment type="pathway">
    <text evidence="7">Porphyrin-containing compound metabolism; protoheme biosynthesis; protoheme from protoporphyrin-IX: step 1/1.</text>
</comment>
<dbReference type="Gene3D" id="3.40.50.1400">
    <property type="match status" value="2"/>
</dbReference>